<dbReference type="AlphaFoldDB" id="A0A915L6P5"/>
<sequence length="71" mass="7686">MAFTTGSLFFFCRSVWNWVPKRAYIPAQSSASSKETTMVCLLSTRENSAVQSSGVAVNVSNTNIMPLGYGS</sequence>
<organism evidence="1 2">
    <name type="scientific">Romanomermis culicivorax</name>
    <name type="common">Nematode worm</name>
    <dbReference type="NCBI Taxonomy" id="13658"/>
    <lineage>
        <taxon>Eukaryota</taxon>
        <taxon>Metazoa</taxon>
        <taxon>Ecdysozoa</taxon>
        <taxon>Nematoda</taxon>
        <taxon>Enoplea</taxon>
        <taxon>Dorylaimia</taxon>
        <taxon>Mermithida</taxon>
        <taxon>Mermithoidea</taxon>
        <taxon>Mermithidae</taxon>
        <taxon>Romanomermis</taxon>
    </lineage>
</organism>
<keyword evidence="1" id="KW-1185">Reference proteome</keyword>
<dbReference type="Proteomes" id="UP000887565">
    <property type="component" value="Unplaced"/>
</dbReference>
<evidence type="ECO:0000313" key="1">
    <source>
        <dbReference type="Proteomes" id="UP000887565"/>
    </source>
</evidence>
<evidence type="ECO:0000313" key="2">
    <source>
        <dbReference type="WBParaSite" id="nRc.2.0.1.t46188-RA"/>
    </source>
</evidence>
<name>A0A915L6P5_ROMCU</name>
<dbReference type="WBParaSite" id="nRc.2.0.1.t46188-RA">
    <property type="protein sequence ID" value="nRc.2.0.1.t46188-RA"/>
    <property type="gene ID" value="nRc.2.0.1.g46188"/>
</dbReference>
<accession>A0A915L6P5</accession>
<proteinExistence type="predicted"/>
<reference evidence="2" key="1">
    <citation type="submission" date="2022-11" db="UniProtKB">
        <authorList>
            <consortium name="WormBaseParasite"/>
        </authorList>
    </citation>
    <scope>IDENTIFICATION</scope>
</reference>
<protein>
    <submittedName>
        <fullName evidence="2">Secreted protein</fullName>
    </submittedName>
</protein>